<organism evidence="2 3">
    <name type="scientific">Pseudoalteromonas rhizosphaerae</name>
    <dbReference type="NCBI Taxonomy" id="2518973"/>
    <lineage>
        <taxon>Bacteria</taxon>
        <taxon>Pseudomonadati</taxon>
        <taxon>Pseudomonadota</taxon>
        <taxon>Gammaproteobacteria</taxon>
        <taxon>Alteromonadales</taxon>
        <taxon>Pseudoalteromonadaceae</taxon>
        <taxon>Pseudoalteromonas</taxon>
    </lineage>
</organism>
<protein>
    <recommendedName>
        <fullName evidence="4">DUF2845 domain-containing protein</fullName>
    </recommendedName>
</protein>
<reference evidence="2 3" key="1">
    <citation type="submission" date="2024-11" db="EMBL/GenBank/DDBJ databases">
        <title>The Natural Products Discovery Center: Release of the First 8490 Sequenced Strains for Exploring Actinobacteria Biosynthetic Diversity.</title>
        <authorList>
            <person name="Kalkreuter E."/>
            <person name="Kautsar S.A."/>
            <person name="Yang D."/>
            <person name="Bader C.D."/>
            <person name="Teijaro C.N."/>
            <person name="Fluegel L."/>
            <person name="Davis C.M."/>
            <person name="Simpson J.R."/>
            <person name="Lauterbach L."/>
            <person name="Steele A.D."/>
            <person name="Gui C."/>
            <person name="Meng S."/>
            <person name="Li G."/>
            <person name="Viehrig K."/>
            <person name="Ye F."/>
            <person name="Su P."/>
            <person name="Kiefer A.F."/>
            <person name="Nichols A."/>
            <person name="Cepeda A.J."/>
            <person name="Yan W."/>
            <person name="Fan B."/>
            <person name="Jiang Y."/>
            <person name="Adhikari A."/>
            <person name="Zheng C.-J."/>
            <person name="Schuster L."/>
            <person name="Cowan T.M."/>
            <person name="Smanski M.J."/>
            <person name="Chevrette M.G."/>
            <person name="De Carvalho L.P.S."/>
            <person name="Shen B."/>
        </authorList>
    </citation>
    <scope>NUCLEOTIDE SEQUENCE [LARGE SCALE GENOMIC DNA]</scope>
    <source>
        <strain evidence="2 3">NPDC078403</strain>
    </source>
</reference>
<sequence>MSNRVYGLKSIIFILIEKSELLIESQQTLGYGLYINNNKLNERCISSYRGIDKMEWYWWGVFIVVGFFVLGHYQNKVRKKRLMEKYRDARIVERLMKKMFWQGQSQEQLLDSLGKPVDIDQKVLKTKTKEIWKYNRTGKGRYGLRITLENGEVIGWDKK</sequence>
<accession>A0ABW8KUF7</accession>
<evidence type="ECO:0000256" key="1">
    <source>
        <dbReference type="SAM" id="Phobius"/>
    </source>
</evidence>
<feature type="transmembrane region" description="Helical" evidence="1">
    <location>
        <begin position="56"/>
        <end position="73"/>
    </location>
</feature>
<dbReference type="EMBL" id="JBJDOT010000001">
    <property type="protein sequence ID" value="MFK3862525.1"/>
    <property type="molecule type" value="Genomic_DNA"/>
</dbReference>
<dbReference type="Proteomes" id="UP001620262">
    <property type="component" value="Unassembled WGS sequence"/>
</dbReference>
<dbReference type="RefSeq" id="WP_404674531.1">
    <property type="nucleotide sequence ID" value="NZ_JBJDOT010000001.1"/>
</dbReference>
<name>A0ABW8KUF7_9GAMM</name>
<keyword evidence="1" id="KW-0812">Transmembrane</keyword>
<evidence type="ECO:0008006" key="4">
    <source>
        <dbReference type="Google" id="ProtNLM"/>
    </source>
</evidence>
<keyword evidence="1" id="KW-1133">Transmembrane helix</keyword>
<comment type="caution">
    <text evidence="2">The sequence shown here is derived from an EMBL/GenBank/DDBJ whole genome shotgun (WGS) entry which is preliminary data.</text>
</comment>
<proteinExistence type="predicted"/>
<keyword evidence="3" id="KW-1185">Reference proteome</keyword>
<keyword evidence="1" id="KW-0472">Membrane</keyword>
<evidence type="ECO:0000313" key="3">
    <source>
        <dbReference type="Proteomes" id="UP001620262"/>
    </source>
</evidence>
<evidence type="ECO:0000313" key="2">
    <source>
        <dbReference type="EMBL" id="MFK3862525.1"/>
    </source>
</evidence>
<gene>
    <name evidence="2" type="ORF">ACI2JU_01330</name>
</gene>